<comment type="caution">
    <text evidence="1">The sequence shown here is derived from an EMBL/GenBank/DDBJ whole genome shotgun (WGS) entry which is preliminary data.</text>
</comment>
<accession>A0AAE0DGA8</accession>
<name>A0AAE0DGA8_9LECA</name>
<proteinExistence type="predicted"/>
<keyword evidence="2" id="KW-1185">Reference proteome</keyword>
<reference evidence="1" key="1">
    <citation type="submission" date="2022-11" db="EMBL/GenBank/DDBJ databases">
        <title>Chromosomal genome sequence assembly and mating type (MAT) locus characterization of the leprose asexual lichenized fungus Lepraria neglecta (Nyl.) Erichsen.</title>
        <authorList>
            <person name="Allen J.L."/>
            <person name="Pfeffer B."/>
        </authorList>
    </citation>
    <scope>NUCLEOTIDE SEQUENCE</scope>
    <source>
        <strain evidence="1">Allen 5258</strain>
    </source>
</reference>
<sequence length="310" mass="34015">MASNQPPRSSTDHFLLFSSALKTEIKNELRQEFSEPLAQIQTLLQDANECTSKAEAATTKATQTLFAASQTSADAQIAIAEAQQTIIKANLSLTKANETVTEANRTISQATDTIVAANEASSNAKMLNEDSKKTIVEVHACLTRLEGLVERLEITQSKYRDVIKTLAVGPLVVSLPRFTALIQLFCGYIPRGASSSTPLLSHSDTSWSPRCWYSGEVMHVKRSLKAGAVNADKALDEPMRSAKRTGNTDKMLDILKNLKVAGILSKLDYRWKQSTARESDLEQKPLGSSHRLCCQCTRRNVTTQILDKDG</sequence>
<gene>
    <name evidence="1" type="ORF">OEA41_005014</name>
</gene>
<dbReference type="Proteomes" id="UP001276659">
    <property type="component" value="Unassembled WGS sequence"/>
</dbReference>
<dbReference type="EMBL" id="JASNWA010000010">
    <property type="protein sequence ID" value="KAK3168566.1"/>
    <property type="molecule type" value="Genomic_DNA"/>
</dbReference>
<evidence type="ECO:0000313" key="2">
    <source>
        <dbReference type="Proteomes" id="UP001276659"/>
    </source>
</evidence>
<organism evidence="1 2">
    <name type="scientific">Lepraria neglecta</name>
    <dbReference type="NCBI Taxonomy" id="209136"/>
    <lineage>
        <taxon>Eukaryota</taxon>
        <taxon>Fungi</taxon>
        <taxon>Dikarya</taxon>
        <taxon>Ascomycota</taxon>
        <taxon>Pezizomycotina</taxon>
        <taxon>Lecanoromycetes</taxon>
        <taxon>OSLEUM clade</taxon>
        <taxon>Lecanoromycetidae</taxon>
        <taxon>Lecanorales</taxon>
        <taxon>Lecanorineae</taxon>
        <taxon>Stereocaulaceae</taxon>
        <taxon>Lepraria</taxon>
    </lineage>
</organism>
<protein>
    <submittedName>
        <fullName evidence="1">Uncharacterized protein</fullName>
    </submittedName>
</protein>
<evidence type="ECO:0000313" key="1">
    <source>
        <dbReference type="EMBL" id="KAK3168566.1"/>
    </source>
</evidence>
<dbReference type="AlphaFoldDB" id="A0AAE0DGA8"/>